<feature type="compositionally biased region" description="Polar residues" evidence="1">
    <location>
        <begin position="118"/>
        <end position="133"/>
    </location>
</feature>
<dbReference type="PROSITE" id="PS50853">
    <property type="entry name" value="FN3"/>
    <property type="match status" value="1"/>
</dbReference>
<dbReference type="Gene3D" id="2.60.40.10">
    <property type="entry name" value="Immunoglobulins"/>
    <property type="match status" value="1"/>
</dbReference>
<accession>A0A074Z5E2</accession>
<proteinExistence type="predicted"/>
<dbReference type="GeneID" id="20326410"/>
<name>A0A074Z5E2_OPIVI</name>
<dbReference type="AlphaFoldDB" id="A0A074Z5E2"/>
<dbReference type="InterPro" id="IPR013783">
    <property type="entry name" value="Ig-like_fold"/>
</dbReference>
<feature type="domain" description="Fibronectin type-III" evidence="2">
    <location>
        <begin position="38"/>
        <end position="134"/>
    </location>
</feature>
<sequence>MCNSQFWSASADFSLVCELAQYLPNCLFSIVCSGTPSAPTDLQVRKVTKSGVKLSWTAPTDNGGTPITGYVVRFWPPDNGASVEFPSPTTDVEAFVVADKLMGASSGQFDVAAINTKGVGQSSERADTTSLQEESAPPRLFQSSDAAYPRSEGVAGPESIEYQVGFSPTPNVTLTFVVC</sequence>
<keyword evidence="4" id="KW-1185">Reference proteome</keyword>
<dbReference type="OrthoDB" id="6266258at2759"/>
<dbReference type="InterPro" id="IPR003961">
    <property type="entry name" value="FN3_dom"/>
</dbReference>
<reference evidence="3 4" key="1">
    <citation type="submission" date="2013-11" db="EMBL/GenBank/DDBJ databases">
        <title>Opisthorchis viverrini - life in the bile duct.</title>
        <authorList>
            <person name="Young N.D."/>
            <person name="Nagarajan N."/>
            <person name="Lin S.J."/>
            <person name="Korhonen P.K."/>
            <person name="Jex A.R."/>
            <person name="Hall R.S."/>
            <person name="Safavi-Hemami H."/>
            <person name="Kaewkong W."/>
            <person name="Bertrand D."/>
            <person name="Gao S."/>
            <person name="Seet Q."/>
            <person name="Wongkham S."/>
            <person name="Teh B.T."/>
            <person name="Wongkham C."/>
            <person name="Intapan P.M."/>
            <person name="Maleewong W."/>
            <person name="Yang X."/>
            <person name="Hu M."/>
            <person name="Wang Z."/>
            <person name="Hofmann A."/>
            <person name="Sternberg P.W."/>
            <person name="Tan P."/>
            <person name="Wang J."/>
            <person name="Gasser R.B."/>
        </authorList>
    </citation>
    <scope>NUCLEOTIDE SEQUENCE [LARGE SCALE GENOMIC DNA]</scope>
</reference>
<protein>
    <recommendedName>
        <fullName evidence="2">Fibronectin type-III domain-containing protein</fullName>
    </recommendedName>
</protein>
<dbReference type="KEGG" id="ovi:T265_12242"/>
<evidence type="ECO:0000313" key="3">
    <source>
        <dbReference type="EMBL" id="KER18525.1"/>
    </source>
</evidence>
<dbReference type="Pfam" id="PF00041">
    <property type="entry name" value="fn3"/>
    <property type="match status" value="1"/>
</dbReference>
<dbReference type="RefSeq" id="XP_009177728.1">
    <property type="nucleotide sequence ID" value="XM_009179464.1"/>
</dbReference>
<dbReference type="Proteomes" id="UP000054324">
    <property type="component" value="Unassembled WGS sequence"/>
</dbReference>
<dbReference type="EMBL" id="KL600252">
    <property type="protein sequence ID" value="KER18525.1"/>
    <property type="molecule type" value="Genomic_DNA"/>
</dbReference>
<evidence type="ECO:0000256" key="1">
    <source>
        <dbReference type="SAM" id="MobiDB-lite"/>
    </source>
</evidence>
<gene>
    <name evidence="3" type="ORF">T265_12242</name>
</gene>
<dbReference type="InterPro" id="IPR036116">
    <property type="entry name" value="FN3_sf"/>
</dbReference>
<evidence type="ECO:0000313" key="4">
    <source>
        <dbReference type="Proteomes" id="UP000054324"/>
    </source>
</evidence>
<dbReference type="CTD" id="20326410"/>
<feature type="region of interest" description="Disordered" evidence="1">
    <location>
        <begin position="118"/>
        <end position="153"/>
    </location>
</feature>
<dbReference type="SMART" id="SM00060">
    <property type="entry name" value="FN3"/>
    <property type="match status" value="1"/>
</dbReference>
<dbReference type="CDD" id="cd00063">
    <property type="entry name" value="FN3"/>
    <property type="match status" value="1"/>
</dbReference>
<dbReference type="STRING" id="6198.A0A074Z5E2"/>
<evidence type="ECO:0000259" key="2">
    <source>
        <dbReference type="PROSITE" id="PS50853"/>
    </source>
</evidence>
<dbReference type="SUPFAM" id="SSF49265">
    <property type="entry name" value="Fibronectin type III"/>
    <property type="match status" value="1"/>
</dbReference>
<organism evidence="3 4">
    <name type="scientific">Opisthorchis viverrini</name>
    <name type="common">Southeast Asian liver fluke</name>
    <dbReference type="NCBI Taxonomy" id="6198"/>
    <lineage>
        <taxon>Eukaryota</taxon>
        <taxon>Metazoa</taxon>
        <taxon>Spiralia</taxon>
        <taxon>Lophotrochozoa</taxon>
        <taxon>Platyhelminthes</taxon>
        <taxon>Trematoda</taxon>
        <taxon>Digenea</taxon>
        <taxon>Opisthorchiida</taxon>
        <taxon>Opisthorchiata</taxon>
        <taxon>Opisthorchiidae</taxon>
        <taxon>Opisthorchis</taxon>
    </lineage>
</organism>